<sequence>MDLSPRRRWPAQLLTWLIMAIMFALNIQHWPSFEQPRRVFSRGFVMFCVLVAVLELIILNQLFGHRD</sequence>
<evidence type="ECO:0000313" key="3">
    <source>
        <dbReference type="Proteomes" id="UP001354227"/>
    </source>
</evidence>
<dbReference type="EMBL" id="JAZDCT010000014">
    <property type="protein sequence ID" value="MEE1888508.1"/>
    <property type="molecule type" value="Genomic_DNA"/>
</dbReference>
<keyword evidence="1" id="KW-0812">Transmembrane</keyword>
<evidence type="ECO:0000313" key="2">
    <source>
        <dbReference type="EMBL" id="MEE1888508.1"/>
    </source>
</evidence>
<keyword evidence="3" id="KW-1185">Reference proteome</keyword>
<feature type="transmembrane region" description="Helical" evidence="1">
    <location>
        <begin position="43"/>
        <end position="63"/>
    </location>
</feature>
<dbReference type="Proteomes" id="UP001354227">
    <property type="component" value="Unassembled WGS sequence"/>
</dbReference>
<reference evidence="2" key="1">
    <citation type="submission" date="2024-01" db="EMBL/GenBank/DDBJ databases">
        <title>Unpublished Manusciprt.</title>
        <authorList>
            <person name="Duman M."/>
            <person name="Valdes E.G."/>
            <person name="Ajmi N."/>
            <person name="Altun S."/>
            <person name="Saticioglu I.B."/>
        </authorList>
    </citation>
    <scope>NUCLEOTIDE SEQUENCE</scope>
    <source>
        <strain evidence="2">137P</strain>
    </source>
</reference>
<evidence type="ECO:0000256" key="1">
    <source>
        <dbReference type="SAM" id="Phobius"/>
    </source>
</evidence>
<name>A0ABU7HB18_9PSED</name>
<organism evidence="2 3">
    <name type="scientific">Pseudomonas carassii</name>
    <dbReference type="NCBI Taxonomy" id="3115855"/>
    <lineage>
        <taxon>Bacteria</taxon>
        <taxon>Pseudomonadati</taxon>
        <taxon>Pseudomonadota</taxon>
        <taxon>Gammaproteobacteria</taxon>
        <taxon>Pseudomonadales</taxon>
        <taxon>Pseudomonadaceae</taxon>
        <taxon>Pseudomonas</taxon>
    </lineage>
</organism>
<protein>
    <submittedName>
        <fullName evidence="2">Uncharacterized protein</fullName>
    </submittedName>
</protein>
<dbReference type="RefSeq" id="WP_330103946.1">
    <property type="nucleotide sequence ID" value="NZ_JAZDCT010000014.1"/>
</dbReference>
<comment type="caution">
    <text evidence="2">The sequence shown here is derived from an EMBL/GenBank/DDBJ whole genome shotgun (WGS) entry which is preliminary data.</text>
</comment>
<gene>
    <name evidence="2" type="ORF">V0R62_12675</name>
</gene>
<keyword evidence="1" id="KW-0472">Membrane</keyword>
<proteinExistence type="predicted"/>
<keyword evidence="1" id="KW-1133">Transmembrane helix</keyword>
<accession>A0ABU7HB18</accession>
<feature type="transmembrane region" description="Helical" evidence="1">
    <location>
        <begin position="12"/>
        <end position="31"/>
    </location>
</feature>